<protein>
    <submittedName>
        <fullName evidence="3">NfeD-like C-terminal, partner-binding</fullName>
    </submittedName>
</protein>
<dbReference type="Gene3D" id="2.40.50.140">
    <property type="entry name" value="Nucleic acid-binding proteins"/>
    <property type="match status" value="1"/>
</dbReference>
<dbReference type="InterPro" id="IPR058653">
    <property type="entry name" value="NfeD2_TM"/>
</dbReference>
<organism evidence="3 4">
    <name type="scientific">Thalassobacillus cyri</name>
    <dbReference type="NCBI Taxonomy" id="571932"/>
    <lineage>
        <taxon>Bacteria</taxon>
        <taxon>Bacillati</taxon>
        <taxon>Bacillota</taxon>
        <taxon>Bacilli</taxon>
        <taxon>Bacillales</taxon>
        <taxon>Bacillaceae</taxon>
        <taxon>Thalassobacillus</taxon>
    </lineage>
</organism>
<sequence>MVIEIVDIYWWILWGSLGAAVLATFFGDIIEGLFEGLDEFLSPLLLFGTLSVIGGAGVLLTKYTDWIAVYVLLASLLIGTGAYFLIYHFMIVPMSNAESSTSKSVMDLEGKLAEVITTIPAEGMGEVFIESTHGSRNEIAKSFDYEEIKQGEKVVVVEVKEQIVYVSSMNEEFN</sequence>
<feature type="domain" description="Membrane protein NfeD2 N-terminal transmembrane" evidence="2">
    <location>
        <begin position="1"/>
        <end position="99"/>
    </location>
</feature>
<dbReference type="OrthoDB" id="1683445at2"/>
<dbReference type="Pfam" id="PF25842">
    <property type="entry name" value="NfeD_TM"/>
    <property type="match status" value="1"/>
</dbReference>
<evidence type="ECO:0000259" key="2">
    <source>
        <dbReference type="Pfam" id="PF25842"/>
    </source>
</evidence>
<name>A0A1H4EH76_9BACI</name>
<feature type="transmembrane region" description="Helical" evidence="1">
    <location>
        <begin position="67"/>
        <end position="90"/>
    </location>
</feature>
<keyword evidence="1" id="KW-1133">Transmembrane helix</keyword>
<dbReference type="EMBL" id="FNQR01000009">
    <property type="protein sequence ID" value="SEA84078.1"/>
    <property type="molecule type" value="Genomic_DNA"/>
</dbReference>
<feature type="transmembrane region" description="Helical" evidence="1">
    <location>
        <begin position="40"/>
        <end position="60"/>
    </location>
</feature>
<dbReference type="STRING" id="571932.SAMN05421743_10955"/>
<accession>A0A1H4EH76</accession>
<dbReference type="RefSeq" id="WP_093045190.1">
    <property type="nucleotide sequence ID" value="NZ_FNQR01000009.1"/>
</dbReference>
<dbReference type="InterPro" id="IPR012340">
    <property type="entry name" value="NA-bd_OB-fold"/>
</dbReference>
<keyword evidence="1" id="KW-0472">Membrane</keyword>
<proteinExistence type="predicted"/>
<gene>
    <name evidence="3" type="ORF">SAMN05421743_10955</name>
</gene>
<feature type="transmembrane region" description="Helical" evidence="1">
    <location>
        <begin position="12"/>
        <end position="34"/>
    </location>
</feature>
<dbReference type="Proteomes" id="UP000198584">
    <property type="component" value="Unassembled WGS sequence"/>
</dbReference>
<evidence type="ECO:0000256" key="1">
    <source>
        <dbReference type="SAM" id="Phobius"/>
    </source>
</evidence>
<dbReference type="AlphaFoldDB" id="A0A1H4EH76"/>
<keyword evidence="1" id="KW-0812">Transmembrane</keyword>
<evidence type="ECO:0000313" key="4">
    <source>
        <dbReference type="Proteomes" id="UP000198584"/>
    </source>
</evidence>
<reference evidence="3 4" key="1">
    <citation type="submission" date="2016-10" db="EMBL/GenBank/DDBJ databases">
        <authorList>
            <person name="de Groot N.N."/>
        </authorList>
    </citation>
    <scope>NUCLEOTIDE SEQUENCE [LARGE SCALE GENOMIC DNA]</scope>
    <source>
        <strain evidence="3 4">CCM7597</strain>
    </source>
</reference>
<keyword evidence="4" id="KW-1185">Reference proteome</keyword>
<evidence type="ECO:0000313" key="3">
    <source>
        <dbReference type="EMBL" id="SEA84078.1"/>
    </source>
</evidence>